<dbReference type="CDD" id="cd20612">
    <property type="entry name" value="CYP_LDS-like_C"/>
    <property type="match status" value="1"/>
</dbReference>
<dbReference type="PRINTS" id="PR00457">
    <property type="entry name" value="ANPEROXIDASE"/>
</dbReference>
<dbReference type="InterPro" id="IPR034812">
    <property type="entry name" value="Ppo-like_N"/>
</dbReference>
<dbReference type="EMBL" id="JANVFO010000067">
    <property type="protein sequence ID" value="KAJ3719066.1"/>
    <property type="molecule type" value="Genomic_DNA"/>
</dbReference>
<dbReference type="CDD" id="cd09817">
    <property type="entry name" value="linoleate_diol_synthase_like"/>
    <property type="match status" value="1"/>
</dbReference>
<keyword evidence="1 6" id="KW-0349">Heme</keyword>
<dbReference type="GO" id="GO:0020037">
    <property type="term" value="F:heme binding"/>
    <property type="evidence" value="ECO:0007669"/>
    <property type="project" value="InterPro"/>
</dbReference>
<dbReference type="Gene3D" id="1.10.640.10">
    <property type="entry name" value="Haem peroxidase domain superfamily, animal type"/>
    <property type="match status" value="1"/>
</dbReference>
<dbReference type="InterPro" id="IPR019791">
    <property type="entry name" value="Haem_peroxidase_animal"/>
</dbReference>
<evidence type="ECO:0000256" key="5">
    <source>
        <dbReference type="ARBA" id="ARBA00023004"/>
    </source>
</evidence>
<dbReference type="SUPFAM" id="SSF48113">
    <property type="entry name" value="Heme-dependent peroxidases"/>
    <property type="match status" value="1"/>
</dbReference>
<evidence type="ECO:0000256" key="4">
    <source>
        <dbReference type="ARBA" id="ARBA00023002"/>
    </source>
</evidence>
<organism evidence="7 8">
    <name type="scientific">Lentinula guzmanii</name>
    <dbReference type="NCBI Taxonomy" id="2804957"/>
    <lineage>
        <taxon>Eukaryota</taxon>
        <taxon>Fungi</taxon>
        <taxon>Dikarya</taxon>
        <taxon>Basidiomycota</taxon>
        <taxon>Agaricomycotina</taxon>
        <taxon>Agaricomycetes</taxon>
        <taxon>Agaricomycetidae</taxon>
        <taxon>Agaricales</taxon>
        <taxon>Marasmiineae</taxon>
        <taxon>Omphalotaceae</taxon>
        <taxon>Lentinula</taxon>
    </lineage>
</organism>
<dbReference type="Gene3D" id="1.10.630.10">
    <property type="entry name" value="Cytochrome P450"/>
    <property type="match status" value="1"/>
</dbReference>
<dbReference type="GO" id="GO:0006631">
    <property type="term" value="P:fatty acid metabolic process"/>
    <property type="evidence" value="ECO:0007669"/>
    <property type="project" value="UniProtKB-ARBA"/>
</dbReference>
<dbReference type="InterPro" id="IPR037120">
    <property type="entry name" value="Haem_peroxidase_sf_animal"/>
</dbReference>
<evidence type="ECO:0000256" key="1">
    <source>
        <dbReference type="ARBA" id="ARBA00022617"/>
    </source>
</evidence>
<name>A0AA38JC08_9AGAR</name>
<sequence>MDQITPLQVFELGADDVYLKSRSPPTAPDGRYDWQITANANQSPHAHSGLTNLIQQVIVIEEVVSQSLIVLRRLRLLRGRKLDALIDQVINPNAVDDRKGGISDALTVLATLPEGSEVAVKIGNAAIGLLYNTVPHPPAALMGEVHSFRHADGGGNNLQVPNMGRAGTPYARSVQSKWCSSSFSLPDPDLVFETLLKRRDIMDHPGGNSSLTFAFASLVTHSLFRTDYQDMNTNNTSSYLDLSILYGINQAAQDLVRDKAAGRGLLYPDTFSEERLLFLPPAASALLVVLSRNHNYIAEMLLKINERGTWTDPPPSDEKTRARQDEEIFQTARLVNGGHFMSLIMGDYVPGFLGLSEGNSWNMNAFDPITNLNGTEVTRGQGNHCSVEFNVLYRWHATTSAADEQWTDDFFKTIFNKPLDQLTPTDFGGAFFKLLSQIDPDPSKRTFAGLKRGPDGRFSDDDLGKILLDATEHPAGAYRARGTPAALKVIEVLGIQQARQWGVCTMNEFRAYLGLKTFDSFEEWNPQPEIADAARRLYNHIDNLELYTGLQCESTMPLTEGLRFACGYTMTRAILGDAIALVRGDRFYTTEFTPANLTTWGYQDTMRDPNNGGLGGNLPKLLTRHLSRYYPFNSVYACYPFFTPQKMKDSLTRQKIADRYTFTRPVAARIPKVLNTFTGIKNVFNDPARFHTAYEMSGLGNGYGFMLAFDADVKKHDADKALALHALFPTQDSLDSYRTWYRENVIQKIKERSWTYDGVPGRYVDIVNDVINVTSVHWAADRLCGIDVKTKDNPSGIYTEQEVYDMFALLFTLTFLSFGDNEHLFSLNTAAFQAGGVVQALIAKAILEVAPTSAPNALIGVASRVRSYFWPATAKPYYPFLSRLSDTGRPVNELVANVVSLAVGSSVNYAQAAVNVIDFYLDDERATERAKIVELAKANDDNSTELLRGYVREAMSEFIHAVDIITSLLLYVGLNPQYTGLYRDALVDASIPQGPGLEPLAVKAGDRIWASFKNAHRNPAEFPDPLKVDPTRPKSLYNLNGTGFHQCPGVTYAEQTIAEIVKVVFSLKNVRRAAGNAGRLGGFTVVKDETETNMYLKPDGVITTWPGSMHLVVSPI</sequence>
<keyword evidence="5 6" id="KW-0408">Iron</keyword>
<gene>
    <name evidence="7" type="ORF">DFJ43DRAFT_1125734</name>
</gene>
<dbReference type="GO" id="GO:0051213">
    <property type="term" value="F:dioxygenase activity"/>
    <property type="evidence" value="ECO:0007669"/>
    <property type="project" value="UniProtKB-KW"/>
</dbReference>
<keyword evidence="8" id="KW-1185">Reference proteome</keyword>
<dbReference type="GO" id="GO:0004497">
    <property type="term" value="F:monooxygenase activity"/>
    <property type="evidence" value="ECO:0007669"/>
    <property type="project" value="InterPro"/>
</dbReference>
<comment type="caution">
    <text evidence="7">The sequence shown here is derived from an EMBL/GenBank/DDBJ whole genome shotgun (WGS) entry which is preliminary data.</text>
</comment>
<keyword evidence="4" id="KW-0560">Oxidoreductase</keyword>
<dbReference type="GO" id="GO:0016705">
    <property type="term" value="F:oxidoreductase activity, acting on paired donors, with incorporation or reduction of molecular oxygen"/>
    <property type="evidence" value="ECO:0007669"/>
    <property type="project" value="InterPro"/>
</dbReference>
<dbReference type="Proteomes" id="UP001176059">
    <property type="component" value="Unassembled WGS sequence"/>
</dbReference>
<keyword evidence="7" id="KW-0575">Peroxidase</keyword>
<dbReference type="PANTHER" id="PTHR11903">
    <property type="entry name" value="PROSTAGLANDIN G/H SYNTHASE"/>
    <property type="match status" value="1"/>
</dbReference>
<dbReference type="GO" id="GO:0006979">
    <property type="term" value="P:response to oxidative stress"/>
    <property type="evidence" value="ECO:0007669"/>
    <property type="project" value="InterPro"/>
</dbReference>
<dbReference type="PROSITE" id="PS50292">
    <property type="entry name" value="PEROXIDASE_3"/>
    <property type="match status" value="1"/>
</dbReference>
<dbReference type="InterPro" id="IPR050783">
    <property type="entry name" value="Oxylipin_biosynth_metab"/>
</dbReference>
<dbReference type="Pfam" id="PF03098">
    <property type="entry name" value="An_peroxidase"/>
    <property type="match status" value="2"/>
</dbReference>
<evidence type="ECO:0000256" key="3">
    <source>
        <dbReference type="ARBA" id="ARBA00022964"/>
    </source>
</evidence>
<dbReference type="SUPFAM" id="SSF48264">
    <property type="entry name" value="Cytochrome P450"/>
    <property type="match status" value="1"/>
</dbReference>
<evidence type="ECO:0000256" key="6">
    <source>
        <dbReference type="PIRSR" id="PIRSR619791-2"/>
    </source>
</evidence>
<dbReference type="PANTHER" id="PTHR11903:SF37">
    <property type="entry name" value="PSI-PRODUCING OXYGENASE A"/>
    <property type="match status" value="1"/>
</dbReference>
<dbReference type="GO" id="GO:0004601">
    <property type="term" value="F:peroxidase activity"/>
    <property type="evidence" value="ECO:0007669"/>
    <property type="project" value="UniProtKB-KW"/>
</dbReference>
<keyword evidence="3" id="KW-0223">Dioxygenase</keyword>
<evidence type="ECO:0000313" key="7">
    <source>
        <dbReference type="EMBL" id="KAJ3719066.1"/>
    </source>
</evidence>
<protein>
    <submittedName>
        <fullName evidence="7">Heme peroxidase</fullName>
    </submittedName>
</protein>
<dbReference type="InterPro" id="IPR036396">
    <property type="entry name" value="Cyt_P450_sf"/>
</dbReference>
<keyword evidence="2 6" id="KW-0479">Metal-binding</keyword>
<reference evidence="7" key="1">
    <citation type="submission" date="2022-08" db="EMBL/GenBank/DDBJ databases">
        <authorList>
            <consortium name="DOE Joint Genome Institute"/>
            <person name="Min B."/>
            <person name="Sierra-Patev S."/>
            <person name="Naranjo-Ortiz M."/>
            <person name="Looney B."/>
            <person name="Konkel Z."/>
            <person name="Slot J.C."/>
            <person name="Sakamoto Y."/>
            <person name="Steenwyk J.L."/>
            <person name="Rokas A."/>
            <person name="Carro J."/>
            <person name="Camarero S."/>
            <person name="Ferreira P."/>
            <person name="Molpeceres G."/>
            <person name="Ruiz-duenas F.J."/>
            <person name="Serrano A."/>
            <person name="Henrissat B."/>
            <person name="Drula E."/>
            <person name="Hughes K.W."/>
            <person name="Mata J.L."/>
            <person name="Ishikawa N.K."/>
            <person name="Vargas-Isla R."/>
            <person name="Ushijima S."/>
            <person name="Smith C.A."/>
            <person name="Ahrendt S."/>
            <person name="Andreopoulos W."/>
            <person name="He G."/>
            <person name="LaButti K."/>
            <person name="Lipzen A."/>
            <person name="Ng V."/>
            <person name="Riley R."/>
            <person name="Sandor L."/>
            <person name="Barry K."/>
            <person name="Martinez A.T."/>
            <person name="Xiao Y."/>
            <person name="Gibbons J.G."/>
            <person name="Terashima K."/>
            <person name="Hibbett D.S."/>
            <person name="Grigoriev I.V."/>
        </authorList>
    </citation>
    <scope>NUCLEOTIDE SEQUENCE</scope>
    <source>
        <strain evidence="7">ET3784</strain>
    </source>
</reference>
<reference evidence="7" key="2">
    <citation type="journal article" date="2023" name="Proc. Natl. Acad. Sci. U.S.A.">
        <title>A global phylogenomic analysis of the shiitake genus Lentinula.</title>
        <authorList>
            <person name="Sierra-Patev S."/>
            <person name="Min B."/>
            <person name="Naranjo-Ortiz M."/>
            <person name="Looney B."/>
            <person name="Konkel Z."/>
            <person name="Slot J.C."/>
            <person name="Sakamoto Y."/>
            <person name="Steenwyk J.L."/>
            <person name="Rokas A."/>
            <person name="Carro J."/>
            <person name="Camarero S."/>
            <person name="Ferreira P."/>
            <person name="Molpeceres G."/>
            <person name="Ruiz-Duenas F.J."/>
            <person name="Serrano A."/>
            <person name="Henrissat B."/>
            <person name="Drula E."/>
            <person name="Hughes K.W."/>
            <person name="Mata J.L."/>
            <person name="Ishikawa N.K."/>
            <person name="Vargas-Isla R."/>
            <person name="Ushijima S."/>
            <person name="Smith C.A."/>
            <person name="Donoghue J."/>
            <person name="Ahrendt S."/>
            <person name="Andreopoulos W."/>
            <person name="He G."/>
            <person name="LaButti K."/>
            <person name="Lipzen A."/>
            <person name="Ng V."/>
            <person name="Riley R."/>
            <person name="Sandor L."/>
            <person name="Barry K."/>
            <person name="Martinez A.T."/>
            <person name="Xiao Y."/>
            <person name="Gibbons J.G."/>
            <person name="Terashima K."/>
            <person name="Grigoriev I.V."/>
            <person name="Hibbett D."/>
        </authorList>
    </citation>
    <scope>NUCLEOTIDE SEQUENCE</scope>
    <source>
        <strain evidence="7">ET3784</strain>
    </source>
</reference>
<evidence type="ECO:0000256" key="2">
    <source>
        <dbReference type="ARBA" id="ARBA00022723"/>
    </source>
</evidence>
<evidence type="ECO:0000313" key="8">
    <source>
        <dbReference type="Proteomes" id="UP001176059"/>
    </source>
</evidence>
<dbReference type="AlphaFoldDB" id="A0AA38JC08"/>
<dbReference type="InterPro" id="IPR010255">
    <property type="entry name" value="Haem_peroxidase_sf"/>
</dbReference>
<accession>A0AA38JC08</accession>
<dbReference type="GO" id="GO:0005506">
    <property type="term" value="F:iron ion binding"/>
    <property type="evidence" value="ECO:0007669"/>
    <property type="project" value="InterPro"/>
</dbReference>
<feature type="binding site" description="axial binding residue" evidence="6">
    <location>
        <position position="396"/>
    </location>
    <ligand>
        <name>heme b</name>
        <dbReference type="ChEBI" id="CHEBI:60344"/>
    </ligand>
    <ligandPart>
        <name>Fe</name>
        <dbReference type="ChEBI" id="CHEBI:18248"/>
    </ligandPart>
</feature>
<proteinExistence type="predicted"/>